<comment type="similarity">
    <text evidence="5">Belongs to the MATALPHA1 family.</text>
</comment>
<sequence length="865" mass="96891">MDSLSSFAPFWESVDVMQMPTAAIQEIRVQVLNIYLRRHAGEHPRYPSLNYVVVEVIEALRVLLRDLDPDNEILKRLQLMAKIIRVHPRMVIQSALSLWFLSAMPAVSRDPQYGSADANSQNANPIVNPLHPWYDATSTREKNRIANLGVVAMLMTTERWLPEAHPLLVAGSLVSKTVTTLLYACFLISDRLFDEPWQDAIERVRVTEALKLFIKSSWAVSREGFDKMDCPTPGAHLGATHSEVRLTADGNTLITNIGEKGWRVAPIDHPLRVVPGSTWNKFLRNYHEPIFPESAPERRFLAKIPSTVWGVVAPVERFYRELVQRMDVTGRPRDMISGQRAVEQFITFSKGTGSPYPGINLSRATASHLEVPVRDYLYKLPLVKMPMTDLRGHLTFPFMNQLLASFDLQQDREEVDAFFHLKLATQVLWKIGLSTGPASLSPLPPPTPRRSPCPAAPTQNGAPPQALPEPTPPHELLSPTFDSSSSPTSHPTSAIIAGKMATREEVLQRLSLVQSQQLLQYMPDEVIFDLAARIFHLPAENRVLAAINADPVVSGTENRKGRPSDRAKRPLNAFMAFRSYYLKIFPDVQQKNASGFLTILWSKDPFRNKWALIAKVYSFVRDEVGKDRVSLSIFLSIACPEMNIIEPAAYLRELKWTITDERDGTAKLFRDKKASAGSLSEINQGDYPSTEVELLSKMIKAGYFADQGAELLARMASNQNAIIAPRNSPVTASKKIAMQHAVRGTPEQLAKELLGDAYDENSVGALGIPVHAVEDCNHDLAHISMPREFQNPLMHYDYAATQHLIGWPSTPFDLERVNDTDAFNINNPLEYDQYMGFPEIEGSHPSSFQAPPPVIDPTAQYQMPF</sequence>
<dbReference type="InterPro" id="IPR006856">
    <property type="entry name" value="MATalpha_HMGbox"/>
</dbReference>
<dbReference type="AlphaFoldDB" id="A0A2U3E941"/>
<keyword evidence="1 5" id="KW-0805">Transcription regulation</keyword>
<proteinExistence type="inferred from homology"/>
<comment type="subcellular location">
    <subcellularLocation>
        <location evidence="5">Nucleus</location>
    </subcellularLocation>
</comment>
<comment type="caution">
    <text evidence="8">The sequence shown here is derived from an EMBL/GenBank/DDBJ whole genome shotgun (WGS) entry which is preliminary data.</text>
</comment>
<evidence type="ECO:0000256" key="2">
    <source>
        <dbReference type="ARBA" id="ARBA00023125"/>
    </source>
</evidence>
<keyword evidence="4 5" id="KW-0539">Nucleus</keyword>
<keyword evidence="3 5" id="KW-0804">Transcription</keyword>
<dbReference type="GO" id="GO:0005634">
    <property type="term" value="C:nucleus"/>
    <property type="evidence" value="ECO:0007669"/>
    <property type="project" value="UniProtKB-SubCell"/>
</dbReference>
<evidence type="ECO:0000256" key="4">
    <source>
        <dbReference type="ARBA" id="ARBA00023242"/>
    </source>
</evidence>
<evidence type="ECO:0000313" key="9">
    <source>
        <dbReference type="Proteomes" id="UP000245956"/>
    </source>
</evidence>
<evidence type="ECO:0000313" key="8">
    <source>
        <dbReference type="EMBL" id="PWI71020.1"/>
    </source>
</evidence>
<dbReference type="GO" id="GO:0045895">
    <property type="term" value="P:positive regulation of mating-type specific transcription, DNA-templated"/>
    <property type="evidence" value="ECO:0007669"/>
    <property type="project" value="InterPro"/>
</dbReference>
<feature type="compositionally biased region" description="Low complexity" evidence="6">
    <location>
        <begin position="478"/>
        <end position="492"/>
    </location>
</feature>
<evidence type="ECO:0000259" key="7">
    <source>
        <dbReference type="PROSITE" id="PS51325"/>
    </source>
</evidence>
<dbReference type="EMBL" id="LCWV01000008">
    <property type="protein sequence ID" value="PWI71020.1"/>
    <property type="molecule type" value="Genomic_DNA"/>
</dbReference>
<keyword evidence="2 5" id="KW-0238">DNA-binding</keyword>
<dbReference type="InterPro" id="IPR031472">
    <property type="entry name" value="MAT1-1-2/MatA-2/Smr1"/>
</dbReference>
<dbReference type="Proteomes" id="UP000245956">
    <property type="component" value="Unassembled WGS sequence"/>
</dbReference>
<feature type="compositionally biased region" description="Pro residues" evidence="6">
    <location>
        <begin position="442"/>
        <end position="455"/>
    </location>
</feature>
<dbReference type="Pfam" id="PF04769">
    <property type="entry name" value="MATalpha_HMGbox"/>
    <property type="match status" value="1"/>
</dbReference>
<evidence type="ECO:0000256" key="5">
    <source>
        <dbReference type="RuleBase" id="RU003516"/>
    </source>
</evidence>
<name>A0A2U3E941_PURLI</name>
<evidence type="ECO:0000256" key="3">
    <source>
        <dbReference type="ARBA" id="ARBA00023163"/>
    </source>
</evidence>
<gene>
    <name evidence="8" type="ORF">PCL_12388</name>
</gene>
<organism evidence="8 9">
    <name type="scientific">Purpureocillium lilacinum</name>
    <name type="common">Paecilomyces lilacinus</name>
    <dbReference type="NCBI Taxonomy" id="33203"/>
    <lineage>
        <taxon>Eukaryota</taxon>
        <taxon>Fungi</taxon>
        <taxon>Dikarya</taxon>
        <taxon>Ascomycota</taxon>
        <taxon>Pezizomycotina</taxon>
        <taxon>Sordariomycetes</taxon>
        <taxon>Hypocreomycetidae</taxon>
        <taxon>Hypocreales</taxon>
        <taxon>Ophiocordycipitaceae</taxon>
        <taxon>Purpureocillium</taxon>
    </lineage>
</organism>
<evidence type="ECO:0000256" key="1">
    <source>
        <dbReference type="ARBA" id="ARBA00023015"/>
    </source>
</evidence>
<dbReference type="Pfam" id="PF17043">
    <property type="entry name" value="MAT1-1-2"/>
    <property type="match status" value="1"/>
</dbReference>
<feature type="domain" description="Alpha box" evidence="7">
    <location>
        <begin position="566"/>
        <end position="621"/>
    </location>
</feature>
<evidence type="ECO:0000256" key="6">
    <source>
        <dbReference type="SAM" id="MobiDB-lite"/>
    </source>
</evidence>
<feature type="region of interest" description="Disordered" evidence="6">
    <location>
        <begin position="439"/>
        <end position="492"/>
    </location>
</feature>
<protein>
    <submittedName>
        <fullName evidence="8">Mating-type mat1-1-1</fullName>
    </submittedName>
</protein>
<dbReference type="PROSITE" id="PS51325">
    <property type="entry name" value="ALPHA_BOX"/>
    <property type="match status" value="1"/>
</dbReference>
<reference evidence="8 9" key="1">
    <citation type="journal article" date="2016" name="Front. Microbiol.">
        <title>Genome and transcriptome sequences reveal the specific parasitism of the nematophagous Purpureocillium lilacinum 36-1.</title>
        <authorList>
            <person name="Xie J."/>
            <person name="Li S."/>
            <person name="Mo C."/>
            <person name="Xiao X."/>
            <person name="Peng D."/>
            <person name="Wang G."/>
            <person name="Xiao Y."/>
        </authorList>
    </citation>
    <scope>NUCLEOTIDE SEQUENCE [LARGE SCALE GENOMIC DNA]</scope>
    <source>
        <strain evidence="8 9">36-1</strain>
    </source>
</reference>
<dbReference type="GO" id="GO:0008301">
    <property type="term" value="F:DNA binding, bending"/>
    <property type="evidence" value="ECO:0007669"/>
    <property type="project" value="InterPro"/>
</dbReference>
<accession>A0A2U3E941</accession>